<keyword evidence="2" id="KW-0732">Signal</keyword>
<reference evidence="3" key="1">
    <citation type="submission" date="2022-03" db="EMBL/GenBank/DDBJ databases">
        <authorList>
            <person name="Martin H S."/>
        </authorList>
    </citation>
    <scope>NUCLEOTIDE SEQUENCE</scope>
</reference>
<keyword evidence="4" id="KW-1185">Reference proteome</keyword>
<keyword evidence="1" id="KW-1133">Transmembrane helix</keyword>
<dbReference type="Proteomes" id="UP000837857">
    <property type="component" value="Chromosome 28"/>
</dbReference>
<feature type="transmembrane region" description="Helical" evidence="1">
    <location>
        <begin position="72"/>
        <end position="95"/>
    </location>
</feature>
<feature type="non-terminal residue" evidence="3">
    <location>
        <position position="1"/>
    </location>
</feature>
<accession>A0ABN8IQE3</accession>
<organism evidence="3 4">
    <name type="scientific">Iphiclides podalirius</name>
    <name type="common">scarce swallowtail</name>
    <dbReference type="NCBI Taxonomy" id="110791"/>
    <lineage>
        <taxon>Eukaryota</taxon>
        <taxon>Metazoa</taxon>
        <taxon>Ecdysozoa</taxon>
        <taxon>Arthropoda</taxon>
        <taxon>Hexapoda</taxon>
        <taxon>Insecta</taxon>
        <taxon>Pterygota</taxon>
        <taxon>Neoptera</taxon>
        <taxon>Endopterygota</taxon>
        <taxon>Lepidoptera</taxon>
        <taxon>Glossata</taxon>
        <taxon>Ditrysia</taxon>
        <taxon>Papilionoidea</taxon>
        <taxon>Papilionidae</taxon>
        <taxon>Papilioninae</taxon>
        <taxon>Iphiclides</taxon>
    </lineage>
</organism>
<evidence type="ECO:0000313" key="3">
    <source>
        <dbReference type="EMBL" id="CAH2061872.1"/>
    </source>
</evidence>
<name>A0ABN8IQE3_9NEOP</name>
<protein>
    <submittedName>
        <fullName evidence="3">Uncharacterized protein</fullName>
    </submittedName>
</protein>
<evidence type="ECO:0000256" key="1">
    <source>
        <dbReference type="SAM" id="Phobius"/>
    </source>
</evidence>
<evidence type="ECO:0000313" key="4">
    <source>
        <dbReference type="Proteomes" id="UP000837857"/>
    </source>
</evidence>
<feature type="chain" id="PRO_5047082512" evidence="2">
    <location>
        <begin position="16"/>
        <end position="100"/>
    </location>
</feature>
<gene>
    <name evidence="3" type="ORF">IPOD504_LOCUS11518</name>
</gene>
<feature type="signal peptide" evidence="2">
    <location>
        <begin position="1"/>
        <end position="15"/>
    </location>
</feature>
<evidence type="ECO:0000256" key="2">
    <source>
        <dbReference type="SAM" id="SignalP"/>
    </source>
</evidence>
<sequence length="100" mass="11465">MLKLILILLITVANGHLNKLQNDADLESELMPQELNPTFIPDKDEPWKAVMPLRRRRETTFLDTTTTNTFKLYSRIATCVILALSAIIEISVYLIETYVT</sequence>
<keyword evidence="1" id="KW-0812">Transmembrane</keyword>
<proteinExistence type="predicted"/>
<keyword evidence="1" id="KW-0472">Membrane</keyword>
<dbReference type="EMBL" id="OW152840">
    <property type="protein sequence ID" value="CAH2061872.1"/>
    <property type="molecule type" value="Genomic_DNA"/>
</dbReference>